<reference evidence="1 2" key="1">
    <citation type="submission" date="2016-01" db="EMBL/GenBank/DDBJ databases">
        <authorList>
            <person name="Brown R."/>
        </authorList>
    </citation>
    <scope>NUCLEOTIDE SEQUENCE [LARGE SCALE GENOMIC DNA]</scope>
    <source>
        <strain evidence="1">Sporomusa sphaeroides DSM 2875</strain>
    </source>
</reference>
<evidence type="ECO:0000313" key="1">
    <source>
        <dbReference type="EMBL" id="CVK19545.1"/>
    </source>
</evidence>
<dbReference type="RefSeq" id="WP_158027109.1">
    <property type="nucleotide sequence ID" value="NZ_CP146991.1"/>
</dbReference>
<dbReference type="EMBL" id="FCOW01000010">
    <property type="protein sequence ID" value="CVK19545.1"/>
    <property type="molecule type" value="Genomic_DNA"/>
</dbReference>
<protein>
    <submittedName>
        <fullName evidence="1">Uncharacterized protein</fullName>
    </submittedName>
</protein>
<organism evidence="1 2">
    <name type="scientific">Sporomusa sphaeroides DSM 2875</name>
    <dbReference type="NCBI Taxonomy" id="1337886"/>
    <lineage>
        <taxon>Bacteria</taxon>
        <taxon>Bacillati</taxon>
        <taxon>Bacillota</taxon>
        <taxon>Negativicutes</taxon>
        <taxon>Selenomonadales</taxon>
        <taxon>Sporomusaceae</taxon>
        <taxon>Sporomusa</taxon>
    </lineage>
</organism>
<gene>
    <name evidence="1" type="ORF">SSPH_02197</name>
</gene>
<evidence type="ECO:0000313" key="2">
    <source>
        <dbReference type="Proteomes" id="UP000245702"/>
    </source>
</evidence>
<proteinExistence type="predicted"/>
<accession>A0ABM9W3H0</accession>
<dbReference type="Proteomes" id="UP000245702">
    <property type="component" value="Unassembled WGS sequence"/>
</dbReference>
<comment type="caution">
    <text evidence="1">The sequence shown here is derived from an EMBL/GenBank/DDBJ whole genome shotgun (WGS) entry which is preliminary data.</text>
</comment>
<sequence length="55" mass="6025">MSKEFIQFNEETIKEAYVGKPAPATSGEQALHIALWSAIIRVSQVHCSTCVFISG</sequence>
<name>A0ABM9W3H0_9FIRM</name>
<keyword evidence="2" id="KW-1185">Reference proteome</keyword>